<organism evidence="2 3">
    <name type="scientific">Viridibacillus arenosi FSL R5-213</name>
    <dbReference type="NCBI Taxonomy" id="1227360"/>
    <lineage>
        <taxon>Bacteria</taxon>
        <taxon>Bacillati</taxon>
        <taxon>Bacillota</taxon>
        <taxon>Bacilli</taxon>
        <taxon>Bacillales</taxon>
        <taxon>Caryophanaceae</taxon>
        <taxon>Viridibacillus</taxon>
    </lineage>
</organism>
<dbReference type="InterPro" id="IPR041498">
    <property type="entry name" value="Big_6"/>
</dbReference>
<dbReference type="Proteomes" id="UP000019062">
    <property type="component" value="Unassembled WGS sequence"/>
</dbReference>
<dbReference type="eggNOG" id="COG3391">
    <property type="taxonomic scope" value="Bacteria"/>
</dbReference>
<dbReference type="eggNOG" id="COG1404">
    <property type="taxonomic scope" value="Bacteria"/>
</dbReference>
<gene>
    <name evidence="2" type="ORF">C176_07872</name>
</gene>
<dbReference type="EMBL" id="ASQA01000013">
    <property type="protein sequence ID" value="ETT86615.1"/>
    <property type="molecule type" value="Genomic_DNA"/>
</dbReference>
<keyword evidence="3" id="KW-1185">Reference proteome</keyword>
<sequence>MKFFNKIILISFLGLLCIFTFSLNNEAKAAEKVTKLNFTPFDTELDKDHDILYMTDLGSKTIYAHYYKTGQIKSLKLPYAAERLTLRNEKLYVTQLKQNHTHSTESPEIGAIAVVKTTNFTIEDVIDIETDPYDIAVDKDNYLYITPGSGQHNNILVYNLATKQRVENKKNSSIYEQSTVVYNEELSKLYTISNSSSPTDIKTKDINHGIITASYDSPDHGDYAIDQTSSLSPDGLRLYNLGTAYSLTSVESGDMTFKFDFGEWYNDFAFNDEFTFAASTDSGVDVYSYETNEFLYTLYGTQLAKEVFVDDGLLTITEDAKAKYSVRFNESLQSNALTLVKSTYEATNRYNSHYVEIFQDGVKYIPLDSTFKIYFNHNISNSNTDKFTLTDSNGEVPINVKIKKNVVTIQPKELQYFTDYTLNIANGAVVGYLGATQDNAINYHFTTLAQPASDLSLSVNDDGAPTKYIFTANAAKGSDVEYQFSVATTGSYTIHQPFSTTRSFVLKPTRSGSYSIRVEARSKNSGNLSDTGLLKEIRVVDYEMPKLATITKNYDKNLNTVTINIQATDNTGIRSITLPNGTVVNKAYATFTLNKNGSHLVEIEDIFGNVRTEDIFVDDIDFSSPKLNVKPSTTKPTKKNVTLTINATDNVGIKKLTLPDGSILQSSNATFTATKNGTYKVIAEDYAGLKETYKFTVSNIYKQAPKTPVVHTLGDADVMISGKAEPYVDFVLKIPGKKAMVTWTSDDGTFQFYIPRQKAGAKVTFYAKNPLGETSKKKTIIVKDTTPPPVSNISITSASVMNVKSESSATVYIYNGKKLVKKTTAKKSGYVRVQIPRQKVGTTLSIYAKDKVGNKSKVKKFTIK</sequence>
<feature type="domain" description="Bacterial Ig" evidence="1">
    <location>
        <begin position="704"/>
        <end position="784"/>
    </location>
</feature>
<dbReference type="Pfam" id="PF17936">
    <property type="entry name" value="Big_6"/>
    <property type="match status" value="1"/>
</dbReference>
<protein>
    <submittedName>
        <fullName evidence="2">Peptidase M30, hyicolysin</fullName>
    </submittedName>
</protein>
<dbReference type="RefSeq" id="WP_038182314.1">
    <property type="nucleotide sequence ID" value="NZ_ASQA01000013.1"/>
</dbReference>
<comment type="caution">
    <text evidence="2">The sequence shown here is derived from an EMBL/GenBank/DDBJ whole genome shotgun (WGS) entry which is preliminary data.</text>
</comment>
<accession>W4F1H0</accession>
<dbReference type="AlphaFoldDB" id="W4F1H0"/>
<proteinExistence type="predicted"/>
<dbReference type="SUPFAM" id="SSF63825">
    <property type="entry name" value="YWTD domain"/>
    <property type="match status" value="1"/>
</dbReference>
<evidence type="ECO:0000313" key="3">
    <source>
        <dbReference type="Proteomes" id="UP000019062"/>
    </source>
</evidence>
<evidence type="ECO:0000259" key="1">
    <source>
        <dbReference type="Pfam" id="PF17936"/>
    </source>
</evidence>
<name>W4F1H0_9BACL</name>
<evidence type="ECO:0000313" key="2">
    <source>
        <dbReference type="EMBL" id="ETT86615.1"/>
    </source>
</evidence>
<reference evidence="2 3" key="1">
    <citation type="journal article" date="2014" name="BMC Genomics">
        <title>Genomic comparison of sporeforming bacilli isolated from milk.</title>
        <authorList>
            <person name="Moreno Switt A.I."/>
            <person name="Andrus A.D."/>
            <person name="Ranieri M.L."/>
            <person name="Orsi R.H."/>
            <person name="Ivy R."/>
            <person name="den Bakker H.C."/>
            <person name="Martin N.H."/>
            <person name="Wiedmann M."/>
            <person name="Boor K.J."/>
        </authorList>
    </citation>
    <scope>NUCLEOTIDE SEQUENCE [LARGE SCALE GENOMIC DNA]</scope>
    <source>
        <strain evidence="2 3">FSL R5-213</strain>
    </source>
</reference>